<evidence type="ECO:0000259" key="6">
    <source>
        <dbReference type="PROSITE" id="PS50931"/>
    </source>
</evidence>
<dbReference type="CDD" id="cd08414">
    <property type="entry name" value="PBP2_LTTR_aromatics_like"/>
    <property type="match status" value="1"/>
</dbReference>
<sequence length="323" mass="35768">MATEKQARITLRMMEQFIAVAEELHFHRAAQRLNMSQPPLTHAIRKLEEDLGVTLIERGNRVLGLTPAGEMFVREARETLRQAEKTLIATVDVAEGRTGVLRLGYVGSALYGRLPDVIREFRASHPQVRLELREATTASQIAALRDGMLDIGILIPPLENAEDVVKTRFDQDRLCMALPEDHPLSQRSNLTLADLAAEPFILWPMDEGRSFHLQVIRLCASAGFVPMITQEAHGMHAVLSLVSVGGGVSVVPQSMSGFRGDQISYHPLFGTEPEFELVLGHRHLSPCARAFLDCAQTKPEGVAKPAVCGKHPNESEQDRMNFL</sequence>
<dbReference type="PANTHER" id="PTHR30346:SF0">
    <property type="entry name" value="HCA OPERON TRANSCRIPTIONAL ACTIVATOR HCAR"/>
    <property type="match status" value="1"/>
</dbReference>
<organism evidence="7 8">
    <name type="scientific">Rahnella bonaserana</name>
    <dbReference type="NCBI Taxonomy" id="2816248"/>
    <lineage>
        <taxon>Bacteria</taxon>
        <taxon>Pseudomonadati</taxon>
        <taxon>Pseudomonadota</taxon>
        <taxon>Gammaproteobacteria</taxon>
        <taxon>Enterobacterales</taxon>
        <taxon>Yersiniaceae</taxon>
        <taxon>Rahnella</taxon>
    </lineage>
</organism>
<proteinExistence type="inferred from homology"/>
<keyword evidence="2" id="KW-0805">Transcription regulation</keyword>
<dbReference type="Pfam" id="PF00126">
    <property type="entry name" value="HTH_1"/>
    <property type="match status" value="1"/>
</dbReference>
<evidence type="ECO:0000256" key="1">
    <source>
        <dbReference type="ARBA" id="ARBA00009437"/>
    </source>
</evidence>
<dbReference type="EMBL" id="JAFMOW010000060">
    <property type="protein sequence ID" value="MBU9855661.1"/>
    <property type="molecule type" value="Genomic_DNA"/>
</dbReference>
<dbReference type="InterPro" id="IPR005119">
    <property type="entry name" value="LysR_subst-bd"/>
</dbReference>
<dbReference type="RefSeq" id="WP_217173094.1">
    <property type="nucleotide sequence ID" value="NZ_CP126169.1"/>
</dbReference>
<name>A0ABS6LUD5_9GAMM</name>
<evidence type="ECO:0000256" key="5">
    <source>
        <dbReference type="SAM" id="MobiDB-lite"/>
    </source>
</evidence>
<dbReference type="Pfam" id="PF03466">
    <property type="entry name" value="LysR_substrate"/>
    <property type="match status" value="1"/>
</dbReference>
<dbReference type="Proteomes" id="UP000734343">
    <property type="component" value="Unassembled WGS sequence"/>
</dbReference>
<evidence type="ECO:0000256" key="3">
    <source>
        <dbReference type="ARBA" id="ARBA00023125"/>
    </source>
</evidence>
<comment type="similarity">
    <text evidence="1">Belongs to the LysR transcriptional regulatory family.</text>
</comment>
<accession>A0ABS6LUD5</accession>
<protein>
    <submittedName>
        <fullName evidence="7">LysR family transcriptional regulator</fullName>
    </submittedName>
</protein>
<comment type="caution">
    <text evidence="7">The sequence shown here is derived from an EMBL/GenBank/DDBJ whole genome shotgun (WGS) entry which is preliminary data.</text>
</comment>
<evidence type="ECO:0000256" key="4">
    <source>
        <dbReference type="ARBA" id="ARBA00023163"/>
    </source>
</evidence>
<feature type="compositionally biased region" description="Basic and acidic residues" evidence="5">
    <location>
        <begin position="311"/>
        <end position="323"/>
    </location>
</feature>
<keyword evidence="4" id="KW-0804">Transcription</keyword>
<dbReference type="InterPro" id="IPR000847">
    <property type="entry name" value="LysR_HTH_N"/>
</dbReference>
<reference evidence="7 8" key="1">
    <citation type="submission" date="2021-03" db="EMBL/GenBank/DDBJ databases">
        <title>Five novel Rahnella species.</title>
        <authorList>
            <person name="Brady C."/>
            <person name="Asselin J."/>
            <person name="Beer S."/>
            <person name="Bruberg M.B."/>
            <person name="Crampton B."/>
            <person name="Venter S."/>
            <person name="Arnold D."/>
            <person name="Denman S."/>
        </authorList>
    </citation>
    <scope>NUCLEOTIDE SEQUENCE [LARGE SCALE GENOMIC DNA]</scope>
    <source>
        <strain evidence="7 8">H11b</strain>
    </source>
</reference>
<keyword evidence="8" id="KW-1185">Reference proteome</keyword>
<feature type="region of interest" description="Disordered" evidence="5">
    <location>
        <begin position="303"/>
        <end position="323"/>
    </location>
</feature>
<gene>
    <name evidence="7" type="ORF">J1778_10260</name>
</gene>
<evidence type="ECO:0000313" key="8">
    <source>
        <dbReference type="Proteomes" id="UP000734343"/>
    </source>
</evidence>
<dbReference type="PANTHER" id="PTHR30346">
    <property type="entry name" value="TRANSCRIPTIONAL DUAL REGULATOR HCAR-RELATED"/>
    <property type="match status" value="1"/>
</dbReference>
<evidence type="ECO:0000256" key="2">
    <source>
        <dbReference type="ARBA" id="ARBA00023015"/>
    </source>
</evidence>
<feature type="domain" description="HTH lysR-type" evidence="6">
    <location>
        <begin position="9"/>
        <end position="66"/>
    </location>
</feature>
<evidence type="ECO:0000313" key="7">
    <source>
        <dbReference type="EMBL" id="MBU9855661.1"/>
    </source>
</evidence>
<dbReference type="PROSITE" id="PS50931">
    <property type="entry name" value="HTH_LYSR"/>
    <property type="match status" value="1"/>
</dbReference>
<keyword evidence="3" id="KW-0238">DNA-binding</keyword>